<keyword evidence="2" id="KW-0805">Transcription regulation</keyword>
<feature type="compositionally biased region" description="Basic and acidic residues" evidence="6">
    <location>
        <begin position="48"/>
        <end position="95"/>
    </location>
</feature>
<keyword evidence="3" id="KW-0804">Transcription</keyword>
<evidence type="ECO:0000313" key="8">
    <source>
        <dbReference type="EMBL" id="KAJ8760472.1"/>
    </source>
</evidence>
<dbReference type="InterPro" id="IPR043561">
    <property type="entry name" value="LHW-like"/>
</dbReference>
<feature type="region of interest" description="Disordered" evidence="6">
    <location>
        <begin position="25"/>
        <end position="95"/>
    </location>
</feature>
<evidence type="ECO:0000259" key="7">
    <source>
        <dbReference type="Pfam" id="PF23176"/>
    </source>
</evidence>
<feature type="coiled-coil region" evidence="5">
    <location>
        <begin position="118"/>
        <end position="145"/>
    </location>
</feature>
<reference evidence="8 9" key="1">
    <citation type="submission" date="2021-09" db="EMBL/GenBank/DDBJ databases">
        <title>Genomic insights and catalytic innovation underlie evolution of tropane alkaloids biosynthesis.</title>
        <authorList>
            <person name="Wang Y.-J."/>
            <person name="Tian T."/>
            <person name="Huang J.-P."/>
            <person name="Huang S.-X."/>
        </authorList>
    </citation>
    <scope>NUCLEOTIDE SEQUENCE [LARGE SCALE GENOMIC DNA]</scope>
    <source>
        <strain evidence="8">KIB-2018</strain>
        <tissue evidence="8">Leaf</tissue>
    </source>
</reference>
<evidence type="ECO:0000256" key="6">
    <source>
        <dbReference type="SAM" id="MobiDB-lite"/>
    </source>
</evidence>
<dbReference type="EMBL" id="JAIWQS010000007">
    <property type="protein sequence ID" value="KAJ8760472.1"/>
    <property type="molecule type" value="Genomic_DNA"/>
</dbReference>
<comment type="caution">
    <text evidence="8">The sequence shown here is derived from an EMBL/GenBank/DDBJ whole genome shotgun (WGS) entry which is preliminary data.</text>
</comment>
<dbReference type="GO" id="GO:0005634">
    <property type="term" value="C:nucleus"/>
    <property type="evidence" value="ECO:0007669"/>
    <property type="project" value="UniProtKB-SubCell"/>
</dbReference>
<accession>A0AAV8T1C0</accession>
<feature type="compositionally biased region" description="Acidic residues" evidence="6">
    <location>
        <begin position="25"/>
        <end position="34"/>
    </location>
</feature>
<organism evidence="8 9">
    <name type="scientific">Erythroxylum novogranatense</name>
    <dbReference type="NCBI Taxonomy" id="1862640"/>
    <lineage>
        <taxon>Eukaryota</taxon>
        <taxon>Viridiplantae</taxon>
        <taxon>Streptophyta</taxon>
        <taxon>Embryophyta</taxon>
        <taxon>Tracheophyta</taxon>
        <taxon>Spermatophyta</taxon>
        <taxon>Magnoliopsida</taxon>
        <taxon>eudicotyledons</taxon>
        <taxon>Gunneridae</taxon>
        <taxon>Pentapetalae</taxon>
        <taxon>rosids</taxon>
        <taxon>fabids</taxon>
        <taxon>Malpighiales</taxon>
        <taxon>Erythroxylaceae</taxon>
        <taxon>Erythroxylum</taxon>
    </lineage>
</organism>
<proteinExistence type="predicted"/>
<keyword evidence="9" id="KW-1185">Reference proteome</keyword>
<dbReference type="Proteomes" id="UP001159364">
    <property type="component" value="Linkage Group LG07"/>
</dbReference>
<evidence type="ECO:0000313" key="9">
    <source>
        <dbReference type="Proteomes" id="UP001159364"/>
    </source>
</evidence>
<dbReference type="PANTHER" id="PTHR46196">
    <property type="entry name" value="TRANSCRIPTION FACTOR BHLH155-LIKE ISOFORM X1-RELATED"/>
    <property type="match status" value="1"/>
</dbReference>
<dbReference type="InterPro" id="IPR011598">
    <property type="entry name" value="bHLH_dom"/>
</dbReference>
<evidence type="ECO:0000256" key="1">
    <source>
        <dbReference type="ARBA" id="ARBA00004123"/>
    </source>
</evidence>
<name>A0AAV8T1C0_9ROSI</name>
<sequence length="334" mass="38593">MQLFVQQEREAAIYARKQKTYALLDADDGDDDFGGGDGGGNGGGVSSEEERLRDQREREELEKHIRERATASTRKLTDQKLTKREEEEAIRRSDVSERDGLDTLSEVPLLIDSICRKVSRQEYLKKREQKKFEELRNEIEDEQYLFDGVKLTEAEYRELRYKKQIYELVKKRLEDVDDLNEYRMPEAYDQEGGVNQEKRFVVALQRYSIDALLERTKHMLFLQSVTKQADKLKPTGELKIVSKEGGVLLKDNFEGVATWAFEVDSQSMVCPIVVEDLNPPRQMLVDVMLCEESGFFLEIADLIKGLGLTILRGVMEAQNDKIWARFAVEVSFEN</sequence>
<evidence type="ECO:0000256" key="2">
    <source>
        <dbReference type="ARBA" id="ARBA00023015"/>
    </source>
</evidence>
<comment type="subcellular location">
    <subcellularLocation>
        <location evidence="1">Nucleus</location>
    </subcellularLocation>
</comment>
<dbReference type="PANTHER" id="PTHR46196:SF4">
    <property type="entry name" value="TRANSCRIPTION FACTOR LHW"/>
    <property type="match status" value="1"/>
</dbReference>
<dbReference type="Pfam" id="PF23176">
    <property type="entry name" value="bHLH_LHW"/>
    <property type="match status" value="1"/>
</dbReference>
<dbReference type="GO" id="GO:0003700">
    <property type="term" value="F:DNA-binding transcription factor activity"/>
    <property type="evidence" value="ECO:0007669"/>
    <property type="project" value="InterPro"/>
</dbReference>
<feature type="domain" description="BHLH" evidence="7">
    <location>
        <begin position="206"/>
        <end position="234"/>
    </location>
</feature>
<keyword evidence="4" id="KW-0539">Nucleus</keyword>
<evidence type="ECO:0000256" key="3">
    <source>
        <dbReference type="ARBA" id="ARBA00023163"/>
    </source>
</evidence>
<evidence type="ECO:0000256" key="4">
    <source>
        <dbReference type="ARBA" id="ARBA00023242"/>
    </source>
</evidence>
<feature type="compositionally biased region" description="Gly residues" evidence="6">
    <location>
        <begin position="35"/>
        <end position="45"/>
    </location>
</feature>
<dbReference type="GO" id="GO:0046983">
    <property type="term" value="F:protein dimerization activity"/>
    <property type="evidence" value="ECO:0007669"/>
    <property type="project" value="InterPro"/>
</dbReference>
<dbReference type="AlphaFoldDB" id="A0AAV8T1C0"/>
<gene>
    <name evidence="8" type="ORF">K2173_015139</name>
</gene>
<keyword evidence="5" id="KW-0175">Coiled coil</keyword>
<evidence type="ECO:0000256" key="5">
    <source>
        <dbReference type="SAM" id="Coils"/>
    </source>
</evidence>
<protein>
    <recommendedName>
        <fullName evidence="7">BHLH domain-containing protein</fullName>
    </recommendedName>
</protein>